<dbReference type="PANTHER" id="PTHR33112:SF9">
    <property type="entry name" value="HETEROKARYON INCOMPATIBILITY DOMAIN-CONTAINING PROTEIN"/>
    <property type="match status" value="1"/>
</dbReference>
<protein>
    <submittedName>
        <fullName evidence="2">Heterokaryon incompatibility protein-domain-containing protein</fullName>
    </submittedName>
</protein>
<organism evidence="2 3">
    <name type="scientific">Lineolata rhizophorae</name>
    <dbReference type="NCBI Taxonomy" id="578093"/>
    <lineage>
        <taxon>Eukaryota</taxon>
        <taxon>Fungi</taxon>
        <taxon>Dikarya</taxon>
        <taxon>Ascomycota</taxon>
        <taxon>Pezizomycotina</taxon>
        <taxon>Dothideomycetes</taxon>
        <taxon>Dothideomycetes incertae sedis</taxon>
        <taxon>Lineolatales</taxon>
        <taxon>Lineolataceae</taxon>
        <taxon>Lineolata</taxon>
    </lineage>
</organism>
<keyword evidence="3" id="KW-1185">Reference proteome</keyword>
<name>A0A6A6P8I4_9PEZI</name>
<reference evidence="2" key="1">
    <citation type="journal article" date="2020" name="Stud. Mycol.">
        <title>101 Dothideomycetes genomes: a test case for predicting lifestyles and emergence of pathogens.</title>
        <authorList>
            <person name="Haridas S."/>
            <person name="Albert R."/>
            <person name="Binder M."/>
            <person name="Bloem J."/>
            <person name="Labutti K."/>
            <person name="Salamov A."/>
            <person name="Andreopoulos B."/>
            <person name="Baker S."/>
            <person name="Barry K."/>
            <person name="Bills G."/>
            <person name="Bluhm B."/>
            <person name="Cannon C."/>
            <person name="Castanera R."/>
            <person name="Culley D."/>
            <person name="Daum C."/>
            <person name="Ezra D."/>
            <person name="Gonzalez J."/>
            <person name="Henrissat B."/>
            <person name="Kuo A."/>
            <person name="Liang C."/>
            <person name="Lipzen A."/>
            <person name="Lutzoni F."/>
            <person name="Magnuson J."/>
            <person name="Mondo S."/>
            <person name="Nolan M."/>
            <person name="Ohm R."/>
            <person name="Pangilinan J."/>
            <person name="Park H.-J."/>
            <person name="Ramirez L."/>
            <person name="Alfaro M."/>
            <person name="Sun H."/>
            <person name="Tritt A."/>
            <person name="Yoshinaga Y."/>
            <person name="Zwiers L.-H."/>
            <person name="Turgeon B."/>
            <person name="Goodwin S."/>
            <person name="Spatafora J."/>
            <person name="Crous P."/>
            <person name="Grigoriev I."/>
        </authorList>
    </citation>
    <scope>NUCLEOTIDE SEQUENCE</scope>
    <source>
        <strain evidence="2">ATCC 16933</strain>
    </source>
</reference>
<proteinExistence type="predicted"/>
<dbReference type="EMBL" id="MU001674">
    <property type="protein sequence ID" value="KAF2460082.1"/>
    <property type="molecule type" value="Genomic_DNA"/>
</dbReference>
<evidence type="ECO:0000313" key="2">
    <source>
        <dbReference type="EMBL" id="KAF2460082.1"/>
    </source>
</evidence>
<dbReference type="PANTHER" id="PTHR33112">
    <property type="entry name" value="DOMAIN PROTEIN, PUTATIVE-RELATED"/>
    <property type="match status" value="1"/>
</dbReference>
<dbReference type="InterPro" id="IPR010730">
    <property type="entry name" value="HET"/>
</dbReference>
<evidence type="ECO:0000313" key="3">
    <source>
        <dbReference type="Proteomes" id="UP000799766"/>
    </source>
</evidence>
<accession>A0A6A6P8I4</accession>
<sequence length="661" mass="73021">MYDCSICHDLQPNLDSKGFANSIAVEYTKLQASTCSGCRVIFDGINAFYPNSEKELESNRLRLRPLEYNAGGPLNVVVLGKPSLEFYTQPDSPTAWPTLGAGRHISPSSNSESCLSLARSWLDNCSASHQPICTTTRSHTAPAPTRVLNIGNSSSEPFLETFAESTARSSIRYAALSHCWGGTDTICTLRSNLSQHQSRIHLSTLPKTFADAVVLCRRLDIPYLWIDSLCIVQDDADDWAREAARMAEVYSNAFVTIAADAAANSHMGFLGENNRHGCNKVVPVPCRDRNGGEATVFVRRAGLASTPSHSVHDRAGLSRSRLSTRGWVFQERMLSPRTLYFTAAEMGWSCRTEVACECRVNGRAQKKSQTVSDNESDRAWGTEWWRIVSSFSSLDLTFSEDRLPAISGLAAEMLQKLGPSADEYWCGIWKKSLPLDLVWWVDSVAMTSSSKSKRHEKSPYYAPTWSWASVTGPISSFCLLIPGSDLPRWTLDLKIIEGHCDPVGPNPFGPARPGACLKVSAPLVPVCVFNSQMMRRHSLKHPERTSELFAVSLTSHGQQQLPGTSDERSSNAVQGETKALVESIAPDVLSDTSKDSELLTQQCYLIIVVHSESVGETHCLLLRQTSHERSIYERIGHVVIGQISTFEEWESRASRQIITIV</sequence>
<dbReference type="AlphaFoldDB" id="A0A6A6P8I4"/>
<dbReference type="OrthoDB" id="3486565at2759"/>
<evidence type="ECO:0000259" key="1">
    <source>
        <dbReference type="Pfam" id="PF06985"/>
    </source>
</evidence>
<gene>
    <name evidence="2" type="ORF">BDY21DRAFT_337339</name>
</gene>
<dbReference type="Proteomes" id="UP000799766">
    <property type="component" value="Unassembled WGS sequence"/>
</dbReference>
<dbReference type="Pfam" id="PF06985">
    <property type="entry name" value="HET"/>
    <property type="match status" value="1"/>
</dbReference>
<feature type="domain" description="Heterokaryon incompatibility" evidence="1">
    <location>
        <begin position="173"/>
        <end position="331"/>
    </location>
</feature>